<dbReference type="RefSeq" id="XP_062661450.1">
    <property type="nucleotide sequence ID" value="XM_062798180.1"/>
</dbReference>
<reference evidence="1" key="2">
    <citation type="submission" date="2023-06" db="EMBL/GenBank/DDBJ databases">
        <authorList>
            <consortium name="Lawrence Berkeley National Laboratory"/>
            <person name="Haridas S."/>
            <person name="Hensen N."/>
            <person name="Bonometti L."/>
            <person name="Westerberg I."/>
            <person name="Brannstrom I.O."/>
            <person name="Guillou S."/>
            <person name="Cros-Aarteil S."/>
            <person name="Calhoun S."/>
            <person name="Kuo A."/>
            <person name="Mondo S."/>
            <person name="Pangilinan J."/>
            <person name="Riley R."/>
            <person name="Labutti K."/>
            <person name="Andreopoulos B."/>
            <person name="Lipzen A."/>
            <person name="Chen C."/>
            <person name="Yanf M."/>
            <person name="Daum C."/>
            <person name="Ng V."/>
            <person name="Clum A."/>
            <person name="Steindorff A."/>
            <person name="Ohm R."/>
            <person name="Martin F."/>
            <person name="Silar P."/>
            <person name="Natvig D."/>
            <person name="Lalanne C."/>
            <person name="Gautier V."/>
            <person name="Ament-Velasquez S.L."/>
            <person name="Kruys A."/>
            <person name="Hutchinson M.I."/>
            <person name="Powell A.J."/>
            <person name="Barry K."/>
            <person name="Miller A.N."/>
            <person name="Grigoriev I.V."/>
            <person name="Debuchy R."/>
            <person name="Gladieux P."/>
            <person name="Thoren M.H."/>
            <person name="Johannesson H."/>
        </authorList>
    </citation>
    <scope>NUCLEOTIDE SEQUENCE</scope>
    <source>
        <strain evidence="1">CBS 168.71</strain>
    </source>
</reference>
<sequence length="266" mass="29400">MHLTNKAAERKLGMAMKGIELLLARLRVEAGLAPDEIIGRAIGSRLGGRTWIEHVEEVLESLLSQYRSRIGPTRLFERIIVALYIYGQWAGESRYPFHPSILRARCLLWIFSQVLTLEAKILSGCSSALMMFARGGYMRFERPSLLEMAASLFVPHPVITRATVDVIADAFSLFHTRNPPPPLLGAIFLILQNSTHLCFDYRMDGNLQSHKLELPPSNVFNEGALASSGARSSWQISCRQCLESVMSSGGVDLTVPSVNLSVVTGS</sequence>
<comment type="caution">
    <text evidence="1">The sequence shown here is derived from an EMBL/GenBank/DDBJ whole genome shotgun (WGS) entry which is preliminary data.</text>
</comment>
<dbReference type="Proteomes" id="UP001278766">
    <property type="component" value="Unassembled WGS sequence"/>
</dbReference>
<gene>
    <name evidence="1" type="ORF">B0H64DRAFT_134425</name>
</gene>
<organism evidence="1 2">
    <name type="scientific">Chaetomium fimeti</name>
    <dbReference type="NCBI Taxonomy" id="1854472"/>
    <lineage>
        <taxon>Eukaryota</taxon>
        <taxon>Fungi</taxon>
        <taxon>Dikarya</taxon>
        <taxon>Ascomycota</taxon>
        <taxon>Pezizomycotina</taxon>
        <taxon>Sordariomycetes</taxon>
        <taxon>Sordariomycetidae</taxon>
        <taxon>Sordariales</taxon>
        <taxon>Chaetomiaceae</taxon>
        <taxon>Chaetomium</taxon>
    </lineage>
</organism>
<dbReference type="AlphaFoldDB" id="A0AAE0HLN7"/>
<protein>
    <submittedName>
        <fullName evidence="1">Uncharacterized protein</fullName>
    </submittedName>
</protein>
<accession>A0AAE0HLN7</accession>
<proteinExistence type="predicted"/>
<evidence type="ECO:0000313" key="1">
    <source>
        <dbReference type="EMBL" id="KAK3297936.1"/>
    </source>
</evidence>
<evidence type="ECO:0000313" key="2">
    <source>
        <dbReference type="Proteomes" id="UP001278766"/>
    </source>
</evidence>
<dbReference type="EMBL" id="JAUEPN010000003">
    <property type="protein sequence ID" value="KAK3297936.1"/>
    <property type="molecule type" value="Genomic_DNA"/>
</dbReference>
<name>A0AAE0HLN7_9PEZI</name>
<reference evidence="1" key="1">
    <citation type="journal article" date="2023" name="Mol. Phylogenet. Evol.">
        <title>Genome-scale phylogeny and comparative genomics of the fungal order Sordariales.</title>
        <authorList>
            <person name="Hensen N."/>
            <person name="Bonometti L."/>
            <person name="Westerberg I."/>
            <person name="Brannstrom I.O."/>
            <person name="Guillou S."/>
            <person name="Cros-Aarteil S."/>
            <person name="Calhoun S."/>
            <person name="Haridas S."/>
            <person name="Kuo A."/>
            <person name="Mondo S."/>
            <person name="Pangilinan J."/>
            <person name="Riley R."/>
            <person name="LaButti K."/>
            <person name="Andreopoulos B."/>
            <person name="Lipzen A."/>
            <person name="Chen C."/>
            <person name="Yan M."/>
            <person name="Daum C."/>
            <person name="Ng V."/>
            <person name="Clum A."/>
            <person name="Steindorff A."/>
            <person name="Ohm R.A."/>
            <person name="Martin F."/>
            <person name="Silar P."/>
            <person name="Natvig D.O."/>
            <person name="Lalanne C."/>
            <person name="Gautier V."/>
            <person name="Ament-Velasquez S.L."/>
            <person name="Kruys A."/>
            <person name="Hutchinson M.I."/>
            <person name="Powell A.J."/>
            <person name="Barry K."/>
            <person name="Miller A.N."/>
            <person name="Grigoriev I.V."/>
            <person name="Debuchy R."/>
            <person name="Gladieux P."/>
            <person name="Hiltunen Thoren M."/>
            <person name="Johannesson H."/>
        </authorList>
    </citation>
    <scope>NUCLEOTIDE SEQUENCE</scope>
    <source>
        <strain evidence="1">CBS 168.71</strain>
    </source>
</reference>
<dbReference type="GeneID" id="87835128"/>
<keyword evidence="2" id="KW-1185">Reference proteome</keyword>